<evidence type="ECO:0000256" key="1">
    <source>
        <dbReference type="SAM" id="Phobius"/>
    </source>
</evidence>
<keyword evidence="1" id="KW-0812">Transmembrane</keyword>
<organism evidence="2 3">
    <name type="scientific">Glaciihabitans arcticus</name>
    <dbReference type="NCBI Taxonomy" id="2668039"/>
    <lineage>
        <taxon>Bacteria</taxon>
        <taxon>Bacillati</taxon>
        <taxon>Actinomycetota</taxon>
        <taxon>Actinomycetes</taxon>
        <taxon>Micrococcales</taxon>
        <taxon>Microbacteriaceae</taxon>
        <taxon>Glaciihabitans</taxon>
    </lineage>
</organism>
<sequence length="1935" mass="200512">MNQLSELRESALARLRKIATGGIVALVLGGLLATGMTVGASAVEGEGAELSLHVTAGGEGVANARVDVLRAQGGSYVYSTSGYTNASGHVELTDTYNLQAGVKYAISIDNGDVSSASYAGGYLKGRSGEVIDDFDSAFATVLNEGSNDLLADLSAGATVAGDIVGADDLPFDGASRVTAYRKQLNLTTGVQEWKYERDISFDDQSISNYAIGGLRAGDYAVSFSQYSQPDWATNVYGDGYISAAAGPTTAVNRNIAAVVNGRFVLGQTITGDIDVPADFAGADLSNVSLFVFPANPDGSYDPTNTENINGGVSADGDFETITLVPGNYRIYFDSNIEGLSGEWYNNAPSGATAQAIASGTDIGKVELGTGFELTVTAKFGTELVEGARVVAQGTGLNNLGYSAPVYTDEDGVAVIPNLEADAYEIIVTAEEGDYNLYYATVNGAGSTTPSLVSGVDSDVSAGVLFPAPAYTTVTLLDPANKPVAGVYVNAVAVTDGGRNYNVDSDIYSYGITNKAGVATFEVQPDTEYTLNTYGNGTTLYAQYLGGAPLTNENLINAETFNSSEVQKVTFGLLAAGKITGVVKSTAKKPIAGVEVEVFEFDGVSWNSTGYGFTGKTGVYTVPVKPGSYKVAFSTQRSPSGAFVGDYTSDELDLNALPTVYVGRSGVASVNKTLAPGGTLTGTITGPIVGDLYVTPVRIVGDQRIPMPRNLAYTSTKGVFSIGGLPSGTYALSYHADNFGDTYSAASTGPRYTVTAGKITKIAAKVTLPSSTVARTATVSGQLAPAVAVNNSSWIDFTSEDGVQFASAQITGNGAYSIDLIPGDYTYSTYIKSSSGTVYRSVTGYIEAVVGQNTLDIEAEVSAPLTFGSAPTINTAYGLTPGSPLIADAEWDQNRATASYQWLRDGIPIFGGQRDYYYVQGGDVGSDISVRVTISNGQYNGSEDFQSTSVITEAVTPVTGSSIALGSLPLTATRTSPGGVVTVAPGYLPGGWNTTITWLRNGDAITGLPASSYTLVNADVDQEISAMVTATRLGRTDATPTETSSITGTLGVAATSVKKPTVAVVTKGVAAGGTKYTVTPGTWSVAGTTPVYQWFFDNGYSNEEAPYATGSSVVIPADISKALALTVRVSAIKAGIAPSAPIVVLARKGTAYAEGGTPALVVADSDEPLLGSVTVGQRLAVDSNLSVPFGNVIPTYIWQRQTGAKWAPIAKATAASYVVTAADAGKNLRVVVTASSPYYASKVYTTAQVAAVLDQRLLEERAGSVFIEGSAAVSSTVTATFESESPFAITGAAVAYQWGTVTGEVFTPIAKATAAKFVVPATLNGKELTVRVTATKAGFAPSVVRAPSKTVNKVITVLSGVTYTGQLDGAIRVGGKLTVKPATTDVTGTLRTYQWQRRDGESYSDIPGATATTYVPTLADLDLDIRVVETISKAGSETVITRVGDEVNGSGWGDNIWSVDLGYTTVKVAPKITTTAAAYTVVPGSALPAAGDFSYQWYVAGNLVTAEDGDIYDSPTLARGATNLGKVIEVRVSYVLEGYKTRSISLIAQKVTAPALAFTISDPQVGAVSSFVPAPGELPDGATIDAPKYQWYAGAVAIKGATSPFYTPIAAQVKKPISLKVTVSSTAFATKVYSSPAKVVALGAVADNGVYVNNFFFEPVGAVLTSRVEEVRPGFAVGYQWYRAVGEGASVAIPKATKAAYTTLLTDVDSRIELRVTYSRAGHASATYSAGQIWIVGRDEISATAAPSIAGSGAVGVPLTATPGTWTLSPTLSYQWYRNDVAIPGATTAKYTPLSDHIGDSLTVEVTAKRVGFYSRAEFASEVKVIAGAAPTTTAALGGKITGLAKECSPLVATTGVWNLDGLKFSYNWQGSLGNSGEWQNVGGETNTFTPDGLQAGYKFRAVIFAERSGYTAGTFTTAPSAVVAETVGCAGVSAG</sequence>
<dbReference type="EMBL" id="SISG01000002">
    <property type="protein sequence ID" value="TBN55376.1"/>
    <property type="molecule type" value="Genomic_DNA"/>
</dbReference>
<dbReference type="Gene3D" id="2.60.40.2700">
    <property type="match status" value="8"/>
</dbReference>
<proteinExistence type="predicted"/>
<dbReference type="RefSeq" id="WP_130982947.1">
    <property type="nucleotide sequence ID" value="NZ_SISG01000002.1"/>
</dbReference>
<gene>
    <name evidence="2" type="ORF">EYE40_14275</name>
</gene>
<dbReference type="SUPFAM" id="SSF49464">
    <property type="entry name" value="Carboxypeptidase regulatory domain-like"/>
    <property type="match status" value="1"/>
</dbReference>
<feature type="transmembrane region" description="Helical" evidence="1">
    <location>
        <begin position="21"/>
        <end position="43"/>
    </location>
</feature>
<keyword evidence="1" id="KW-1133">Transmembrane helix</keyword>
<dbReference type="Proteomes" id="UP000294194">
    <property type="component" value="Unassembled WGS sequence"/>
</dbReference>
<reference evidence="3" key="1">
    <citation type="submission" date="2019-02" db="EMBL/GenBank/DDBJ databases">
        <title>Glaciihabitans arcticus sp. nov., a psychrotolerant bacterium isolated from polar soil.</title>
        <authorList>
            <person name="Dahal R.H."/>
        </authorList>
    </citation>
    <scope>NUCLEOTIDE SEQUENCE [LARGE SCALE GENOMIC DNA]</scope>
    <source>
        <strain evidence="3">RP-3-7</strain>
    </source>
</reference>
<name>A0A4V2JEI9_9MICO</name>
<dbReference type="InterPro" id="IPR008969">
    <property type="entry name" value="CarboxyPept-like_regulatory"/>
</dbReference>
<comment type="caution">
    <text evidence="2">The sequence shown here is derived from an EMBL/GenBank/DDBJ whole genome shotgun (WGS) entry which is preliminary data.</text>
</comment>
<keyword evidence="1" id="KW-0472">Membrane</keyword>
<evidence type="ECO:0000313" key="3">
    <source>
        <dbReference type="Proteomes" id="UP000294194"/>
    </source>
</evidence>
<accession>A0A4V2JEI9</accession>
<protein>
    <submittedName>
        <fullName evidence="2">Uncharacterized protein</fullName>
    </submittedName>
</protein>
<keyword evidence="3" id="KW-1185">Reference proteome</keyword>
<dbReference type="Gene3D" id="2.60.40.1120">
    <property type="entry name" value="Carboxypeptidase-like, regulatory domain"/>
    <property type="match status" value="1"/>
</dbReference>
<evidence type="ECO:0000313" key="2">
    <source>
        <dbReference type="EMBL" id="TBN55376.1"/>
    </source>
</evidence>